<dbReference type="AlphaFoldDB" id="A0A451BBR0"/>
<keyword evidence="1" id="KW-1133">Transmembrane helix</keyword>
<evidence type="ECO:0000313" key="3">
    <source>
        <dbReference type="EMBL" id="VFK33028.1"/>
    </source>
</evidence>
<keyword evidence="1" id="KW-0812">Transmembrane</keyword>
<name>A0A451BBR0_9GAMM</name>
<evidence type="ECO:0000313" key="2">
    <source>
        <dbReference type="EMBL" id="VFK27650.1"/>
    </source>
</evidence>
<gene>
    <name evidence="2" type="ORF">BECKMB1821G_GA0114241_102918</name>
    <name evidence="4" type="ORF">BECKMB1821H_GA0114242_102918</name>
    <name evidence="3" type="ORF">BECKMB1821I_GA0114274_103918</name>
</gene>
<sequence>MTELVHESYLKGIISGLVNPRKYAVFGFLSLLIVVTWLSLDIQWGWLVEIQENDLYKQASGIMLLALILQQWRLGLRRLTGKDSTLALMENHKLFGCILPILLLLHVRNFGVGYQQMLAVLMLLNCLFGILNIEILQIRKPLFYNVWMASHIGLAIVGLTLAFYHFYIVYLY</sequence>
<keyword evidence="1" id="KW-0472">Membrane</keyword>
<feature type="transmembrane region" description="Helical" evidence="1">
    <location>
        <begin position="142"/>
        <end position="167"/>
    </location>
</feature>
<proteinExistence type="predicted"/>
<dbReference type="EMBL" id="CAADFO010000029">
    <property type="protein sequence ID" value="VFK27650.1"/>
    <property type="molecule type" value="Genomic_DNA"/>
</dbReference>
<dbReference type="EMBL" id="CAADFQ010000039">
    <property type="protein sequence ID" value="VFK33028.1"/>
    <property type="molecule type" value="Genomic_DNA"/>
</dbReference>
<feature type="transmembrane region" description="Helical" evidence="1">
    <location>
        <begin position="117"/>
        <end position="135"/>
    </location>
</feature>
<evidence type="ECO:0000256" key="1">
    <source>
        <dbReference type="SAM" id="Phobius"/>
    </source>
</evidence>
<organism evidence="4">
    <name type="scientific">Candidatus Kentrum sp. MB</name>
    <dbReference type="NCBI Taxonomy" id="2138164"/>
    <lineage>
        <taxon>Bacteria</taxon>
        <taxon>Pseudomonadati</taxon>
        <taxon>Pseudomonadota</taxon>
        <taxon>Gammaproteobacteria</taxon>
        <taxon>Candidatus Kentrum</taxon>
    </lineage>
</organism>
<reference evidence="4" key="1">
    <citation type="submission" date="2019-02" db="EMBL/GenBank/DDBJ databases">
        <authorList>
            <person name="Gruber-Vodicka R. H."/>
            <person name="Seah K. B. B."/>
        </authorList>
    </citation>
    <scope>NUCLEOTIDE SEQUENCE</scope>
    <source>
        <strain evidence="2">BECK_BZ197</strain>
        <strain evidence="4">BECK_BZ198</strain>
        <strain evidence="3">BECK_BZ199</strain>
    </source>
</reference>
<accession>A0A451BBR0</accession>
<dbReference type="EMBL" id="CAADGH010000029">
    <property type="protein sequence ID" value="VFK75700.1"/>
    <property type="molecule type" value="Genomic_DNA"/>
</dbReference>
<feature type="transmembrane region" description="Helical" evidence="1">
    <location>
        <begin position="23"/>
        <end position="40"/>
    </location>
</feature>
<protein>
    <submittedName>
        <fullName evidence="4">Uncharacterized protein</fullName>
    </submittedName>
</protein>
<evidence type="ECO:0000313" key="4">
    <source>
        <dbReference type="EMBL" id="VFK75700.1"/>
    </source>
</evidence>